<keyword evidence="13" id="KW-1185">Reference proteome</keyword>
<dbReference type="SUPFAM" id="SSF144083">
    <property type="entry name" value="Magnesium transport protein CorA, transmembrane region"/>
    <property type="match status" value="1"/>
</dbReference>
<feature type="transmembrane region" description="Helical" evidence="11">
    <location>
        <begin position="297"/>
        <end position="316"/>
    </location>
</feature>
<name>A0A8J3E925_9GAMM</name>
<evidence type="ECO:0000256" key="9">
    <source>
        <dbReference type="ARBA" id="ARBA00023065"/>
    </source>
</evidence>
<dbReference type="InterPro" id="IPR002523">
    <property type="entry name" value="MgTranspt_CorA/ZnTranspt_ZntB"/>
</dbReference>
<evidence type="ECO:0000256" key="1">
    <source>
        <dbReference type="ARBA" id="ARBA00004651"/>
    </source>
</evidence>
<protein>
    <submittedName>
        <fullName evidence="12">Transporter</fullName>
    </submittedName>
</protein>
<sequence length="323" mass="36744">MEVQKKYVNIQLLDGNGGAKEITEKDISRAMALPSGIIWLHLDLTQAADFLNEYQIIPEKIIDMLCAQETRPRILVLDNGMLATFRAINLNKGQKPEDMTSIRMWLTERLIITVKRRNLHSIAEINSMLRLNAGPCATSEFLNILLMHITEHTDQLVDGYDGKLDDIELAIKKDRSIVLSDRVNAICKKIIKIRRYILPQREAILAISANKLSWLSDEDVFELKQVLDANMRLLEDLDAMKDRSLIIQNEIHAYEQTQMNQRMYILSMISVVFIPLGFITGLLGINVAGIPGAESHYGFIIVCAILALIMVGYIAIMRKIRWI</sequence>
<keyword evidence="4" id="KW-1003">Cell membrane</keyword>
<keyword evidence="9" id="KW-0406">Ion transport</keyword>
<evidence type="ECO:0000256" key="8">
    <source>
        <dbReference type="ARBA" id="ARBA00022989"/>
    </source>
</evidence>
<evidence type="ECO:0000256" key="6">
    <source>
        <dbReference type="ARBA" id="ARBA00022692"/>
    </source>
</evidence>
<keyword evidence="6 11" id="KW-0812">Transmembrane</keyword>
<dbReference type="GO" id="GO:0000287">
    <property type="term" value="F:magnesium ion binding"/>
    <property type="evidence" value="ECO:0007669"/>
    <property type="project" value="TreeGrafter"/>
</dbReference>
<dbReference type="Pfam" id="PF01544">
    <property type="entry name" value="CorA"/>
    <property type="match status" value="1"/>
</dbReference>
<dbReference type="AlphaFoldDB" id="A0A8J3E925"/>
<dbReference type="InterPro" id="IPR045863">
    <property type="entry name" value="CorA_TM1_TM2"/>
</dbReference>
<comment type="caution">
    <text evidence="12">The sequence shown here is derived from an EMBL/GenBank/DDBJ whole genome shotgun (WGS) entry which is preliminary data.</text>
</comment>
<dbReference type="GO" id="GO:0015087">
    <property type="term" value="F:cobalt ion transmembrane transporter activity"/>
    <property type="evidence" value="ECO:0007669"/>
    <property type="project" value="TreeGrafter"/>
</dbReference>
<evidence type="ECO:0000256" key="4">
    <source>
        <dbReference type="ARBA" id="ARBA00022475"/>
    </source>
</evidence>
<keyword evidence="10 11" id="KW-0472">Membrane</keyword>
<dbReference type="PANTHER" id="PTHR46494">
    <property type="entry name" value="CORA FAMILY METAL ION TRANSPORTER (EUROFUNG)"/>
    <property type="match status" value="1"/>
</dbReference>
<evidence type="ECO:0000256" key="11">
    <source>
        <dbReference type="SAM" id="Phobius"/>
    </source>
</evidence>
<keyword evidence="5" id="KW-0997">Cell inner membrane</keyword>
<organism evidence="12 13">
    <name type="scientific">Cysteiniphilum litorale</name>
    <dbReference type="NCBI Taxonomy" id="2056700"/>
    <lineage>
        <taxon>Bacteria</taxon>
        <taxon>Pseudomonadati</taxon>
        <taxon>Pseudomonadota</taxon>
        <taxon>Gammaproteobacteria</taxon>
        <taxon>Thiotrichales</taxon>
        <taxon>Fastidiosibacteraceae</taxon>
        <taxon>Cysteiniphilum</taxon>
    </lineage>
</organism>
<dbReference type="RefSeq" id="WP_117002968.1">
    <property type="nucleotide sequence ID" value="NZ_BMJS01000019.1"/>
</dbReference>
<dbReference type="Proteomes" id="UP000636949">
    <property type="component" value="Unassembled WGS sequence"/>
</dbReference>
<dbReference type="GO" id="GO:0050897">
    <property type="term" value="F:cobalt ion binding"/>
    <property type="evidence" value="ECO:0007669"/>
    <property type="project" value="TreeGrafter"/>
</dbReference>
<proteinExistence type="inferred from homology"/>
<evidence type="ECO:0000256" key="2">
    <source>
        <dbReference type="ARBA" id="ARBA00009765"/>
    </source>
</evidence>
<evidence type="ECO:0000256" key="10">
    <source>
        <dbReference type="ARBA" id="ARBA00023136"/>
    </source>
</evidence>
<feature type="transmembrane region" description="Helical" evidence="11">
    <location>
        <begin position="264"/>
        <end position="285"/>
    </location>
</feature>
<evidence type="ECO:0000313" key="12">
    <source>
        <dbReference type="EMBL" id="GGG00205.1"/>
    </source>
</evidence>
<keyword evidence="3" id="KW-0813">Transport</keyword>
<dbReference type="Gene3D" id="3.30.460.20">
    <property type="entry name" value="CorA soluble domain-like"/>
    <property type="match status" value="1"/>
</dbReference>
<comment type="subcellular location">
    <subcellularLocation>
        <location evidence="1">Cell membrane</location>
        <topology evidence="1">Multi-pass membrane protein</topology>
    </subcellularLocation>
</comment>
<accession>A0A8J3E925</accession>
<evidence type="ECO:0000256" key="3">
    <source>
        <dbReference type="ARBA" id="ARBA00022448"/>
    </source>
</evidence>
<evidence type="ECO:0000313" key="13">
    <source>
        <dbReference type="Proteomes" id="UP000636949"/>
    </source>
</evidence>
<keyword evidence="8 11" id="KW-1133">Transmembrane helix</keyword>
<keyword evidence="7" id="KW-0862">Zinc</keyword>
<evidence type="ECO:0000256" key="7">
    <source>
        <dbReference type="ARBA" id="ARBA00022833"/>
    </source>
</evidence>
<comment type="similarity">
    <text evidence="2">Belongs to the CorA metal ion transporter (MIT) (TC 1.A.35) family.</text>
</comment>
<reference evidence="12" key="2">
    <citation type="submission" date="2020-09" db="EMBL/GenBank/DDBJ databases">
        <authorList>
            <person name="Sun Q."/>
            <person name="Zhou Y."/>
        </authorList>
    </citation>
    <scope>NUCLEOTIDE SEQUENCE</scope>
    <source>
        <strain evidence="12">CGMCC 1.15758</strain>
    </source>
</reference>
<evidence type="ECO:0000256" key="5">
    <source>
        <dbReference type="ARBA" id="ARBA00022519"/>
    </source>
</evidence>
<dbReference type="CDD" id="cd12833">
    <property type="entry name" value="ZntB-like_1"/>
    <property type="match status" value="1"/>
</dbReference>
<dbReference type="EMBL" id="BMJS01000019">
    <property type="protein sequence ID" value="GGG00205.1"/>
    <property type="molecule type" value="Genomic_DNA"/>
</dbReference>
<dbReference type="OrthoDB" id="9803484at2"/>
<dbReference type="SUPFAM" id="SSF143865">
    <property type="entry name" value="CorA soluble domain-like"/>
    <property type="match status" value="1"/>
</dbReference>
<dbReference type="Gene3D" id="1.20.58.340">
    <property type="entry name" value="Magnesium transport protein CorA, transmembrane region"/>
    <property type="match status" value="2"/>
</dbReference>
<dbReference type="GO" id="GO:0015095">
    <property type="term" value="F:magnesium ion transmembrane transporter activity"/>
    <property type="evidence" value="ECO:0007669"/>
    <property type="project" value="TreeGrafter"/>
</dbReference>
<dbReference type="GO" id="GO:0005886">
    <property type="term" value="C:plasma membrane"/>
    <property type="evidence" value="ECO:0007669"/>
    <property type="project" value="UniProtKB-SubCell"/>
</dbReference>
<reference evidence="12" key="1">
    <citation type="journal article" date="2014" name="Int. J. Syst. Evol. Microbiol.">
        <title>Complete genome sequence of Corynebacterium casei LMG S-19264T (=DSM 44701T), isolated from a smear-ripened cheese.</title>
        <authorList>
            <consortium name="US DOE Joint Genome Institute (JGI-PGF)"/>
            <person name="Walter F."/>
            <person name="Albersmeier A."/>
            <person name="Kalinowski J."/>
            <person name="Ruckert C."/>
        </authorList>
    </citation>
    <scope>NUCLEOTIDE SEQUENCE</scope>
    <source>
        <strain evidence="12">CGMCC 1.15758</strain>
    </source>
</reference>
<dbReference type="InterPro" id="IPR045861">
    <property type="entry name" value="CorA_cytoplasmic_dom"/>
</dbReference>
<dbReference type="PANTHER" id="PTHR46494:SF3">
    <property type="entry name" value="ZINC TRANSPORT PROTEIN ZNTB"/>
    <property type="match status" value="1"/>
</dbReference>
<gene>
    <name evidence="12" type="primary">cmaX</name>
    <name evidence="12" type="ORF">GCM10010995_16920</name>
</gene>